<accession>A0A9D2PAQ2</accession>
<dbReference type="Proteomes" id="UP000823883">
    <property type="component" value="Unassembled WGS sequence"/>
</dbReference>
<organism evidence="1 2">
    <name type="scientific">Candidatus Lachnoclostridium pullistercoris</name>
    <dbReference type="NCBI Taxonomy" id="2838632"/>
    <lineage>
        <taxon>Bacteria</taxon>
        <taxon>Bacillati</taxon>
        <taxon>Bacillota</taxon>
        <taxon>Clostridia</taxon>
        <taxon>Lachnospirales</taxon>
        <taxon>Lachnospiraceae</taxon>
    </lineage>
</organism>
<name>A0A9D2PAQ2_9FIRM</name>
<proteinExistence type="predicted"/>
<dbReference type="EMBL" id="DWWL01000007">
    <property type="protein sequence ID" value="HJC46699.1"/>
    <property type="molecule type" value="Genomic_DNA"/>
</dbReference>
<comment type="caution">
    <text evidence="1">The sequence shown here is derived from an EMBL/GenBank/DDBJ whole genome shotgun (WGS) entry which is preliminary data.</text>
</comment>
<reference evidence="1" key="2">
    <citation type="submission" date="2021-04" db="EMBL/GenBank/DDBJ databases">
        <authorList>
            <person name="Gilroy R."/>
        </authorList>
    </citation>
    <scope>NUCLEOTIDE SEQUENCE</scope>
    <source>
        <strain evidence="1">CHK183-5548</strain>
    </source>
</reference>
<evidence type="ECO:0000313" key="1">
    <source>
        <dbReference type="EMBL" id="HJC46699.1"/>
    </source>
</evidence>
<reference evidence="1" key="1">
    <citation type="journal article" date="2021" name="PeerJ">
        <title>Extensive microbial diversity within the chicken gut microbiome revealed by metagenomics and culture.</title>
        <authorList>
            <person name="Gilroy R."/>
            <person name="Ravi A."/>
            <person name="Getino M."/>
            <person name="Pursley I."/>
            <person name="Horton D.L."/>
            <person name="Alikhan N.F."/>
            <person name="Baker D."/>
            <person name="Gharbi K."/>
            <person name="Hall N."/>
            <person name="Watson M."/>
            <person name="Adriaenssens E.M."/>
            <person name="Foster-Nyarko E."/>
            <person name="Jarju S."/>
            <person name="Secka A."/>
            <person name="Antonio M."/>
            <person name="Oren A."/>
            <person name="Chaudhuri R.R."/>
            <person name="La Ragione R."/>
            <person name="Hildebrand F."/>
            <person name="Pallen M.J."/>
        </authorList>
    </citation>
    <scope>NUCLEOTIDE SEQUENCE</scope>
    <source>
        <strain evidence="1">CHK183-5548</strain>
    </source>
</reference>
<sequence length="143" mass="16427">MKKYGKSGSFDIEILHKMLHNKMKICNTFCNDLRRFSAHWLVRQSSETIFTQPAVRSRRGGNMRSSGRKACSVLLSGKSAADYISEKQSHRRIRPWMDSGRGYRRDLGGVSDGGRSDDGRSVRIMGLFFENPEEPDEKVRFKH</sequence>
<protein>
    <submittedName>
        <fullName evidence="1">Uncharacterized protein</fullName>
    </submittedName>
</protein>
<dbReference type="AlphaFoldDB" id="A0A9D2PAQ2"/>
<evidence type="ECO:0000313" key="2">
    <source>
        <dbReference type="Proteomes" id="UP000823883"/>
    </source>
</evidence>
<gene>
    <name evidence="1" type="ORF">IAA04_01450</name>
</gene>